<dbReference type="EMBL" id="JAAYVO010000109">
    <property type="protein sequence ID" value="NLH35925.1"/>
    <property type="molecule type" value="Genomic_DNA"/>
</dbReference>
<protein>
    <submittedName>
        <fullName evidence="1">Uncharacterized protein</fullName>
    </submittedName>
</protein>
<evidence type="ECO:0000313" key="2">
    <source>
        <dbReference type="Proteomes" id="UP000559962"/>
    </source>
</evidence>
<gene>
    <name evidence="1" type="ORF">GX453_07920</name>
</gene>
<comment type="caution">
    <text evidence="1">The sequence shown here is derived from an EMBL/GenBank/DDBJ whole genome shotgun (WGS) entry which is preliminary data.</text>
</comment>
<accession>A0A847J2D3</accession>
<sequence length="148" mass="17526">MTTKITEVKNEPIRKYFSEDRFDIGRLDFAMGVKADGTCDYIIDTPSQMYYVTKIETYKDNSSETGYESYYTYLQYDRNSHDLSFFSQYAPDYSRQIRFTRKELESFSNDLFSLATPVICYCRLLESRGEKEKCFECQMTDEWPISSS</sequence>
<reference evidence="1 2" key="1">
    <citation type="journal article" date="2020" name="Biotechnol. Biofuels">
        <title>New insights from the biogas microbiome by comprehensive genome-resolved metagenomics of nearly 1600 species originating from multiple anaerobic digesters.</title>
        <authorList>
            <person name="Campanaro S."/>
            <person name="Treu L."/>
            <person name="Rodriguez-R L.M."/>
            <person name="Kovalovszki A."/>
            <person name="Ziels R.M."/>
            <person name="Maus I."/>
            <person name="Zhu X."/>
            <person name="Kougias P.G."/>
            <person name="Basile A."/>
            <person name="Luo G."/>
            <person name="Schluter A."/>
            <person name="Konstantinidis K.T."/>
            <person name="Angelidaki I."/>
        </authorList>
    </citation>
    <scope>NUCLEOTIDE SEQUENCE [LARGE SCALE GENOMIC DNA]</scope>
    <source>
        <strain evidence="1">AS27yjCOA_61</strain>
    </source>
</reference>
<organism evidence="1 2">
    <name type="scientific">Pseudolactococcus chungangensis</name>
    <dbReference type="NCBI Taxonomy" id="451457"/>
    <lineage>
        <taxon>Bacteria</taxon>
        <taxon>Bacillati</taxon>
        <taxon>Bacillota</taxon>
        <taxon>Bacilli</taxon>
        <taxon>Lactobacillales</taxon>
        <taxon>Streptococcaceae</taxon>
        <taxon>Pseudolactococcus</taxon>
    </lineage>
</organism>
<name>A0A847J2D3_9LACT</name>
<proteinExistence type="predicted"/>
<dbReference type="AlphaFoldDB" id="A0A847J2D3"/>
<dbReference type="Proteomes" id="UP000559962">
    <property type="component" value="Unassembled WGS sequence"/>
</dbReference>
<evidence type="ECO:0000313" key="1">
    <source>
        <dbReference type="EMBL" id="NLH35925.1"/>
    </source>
</evidence>